<dbReference type="Proteomes" id="UP001382935">
    <property type="component" value="Chromosome"/>
</dbReference>
<dbReference type="Pfam" id="PF20089">
    <property type="entry name" value="DUF6481"/>
    <property type="match status" value="1"/>
</dbReference>
<feature type="region of interest" description="Disordered" evidence="1">
    <location>
        <begin position="56"/>
        <end position="75"/>
    </location>
</feature>
<proteinExistence type="predicted"/>
<organism evidence="2 3">
    <name type="scientific">Sphingomonas kaistensis</name>
    <dbReference type="NCBI Taxonomy" id="298708"/>
    <lineage>
        <taxon>Bacteria</taxon>
        <taxon>Pseudomonadati</taxon>
        <taxon>Pseudomonadota</taxon>
        <taxon>Alphaproteobacteria</taxon>
        <taxon>Sphingomonadales</taxon>
        <taxon>Sphingomonadaceae</taxon>
        <taxon>Sphingomonas</taxon>
    </lineage>
</organism>
<evidence type="ECO:0000313" key="3">
    <source>
        <dbReference type="Proteomes" id="UP001382935"/>
    </source>
</evidence>
<keyword evidence="3" id="KW-1185">Reference proteome</keyword>
<sequence>MSSFKDPSFQDRAAAADRARQKALDKLASRPAPDAAELAARREAWEADQQRLFAERAAKKEETARLKAEKAAGKAADAEAARVAAELKAARLKPASPEEMKAARDARYAARKARK</sequence>
<evidence type="ECO:0000313" key="2">
    <source>
        <dbReference type="EMBL" id="WWM70320.1"/>
    </source>
</evidence>
<reference evidence="2 3" key="1">
    <citation type="submission" date="2024-02" db="EMBL/GenBank/DDBJ databases">
        <title>Full genome sequence of Sphingomonas kaistensis.</title>
        <authorList>
            <person name="Poletto B.L."/>
            <person name="Silva G."/>
            <person name="Galante D."/>
            <person name="Campos K.R."/>
            <person name="Santos M.B.N."/>
            <person name="Sacchi C.T."/>
        </authorList>
    </citation>
    <scope>NUCLEOTIDE SEQUENCE [LARGE SCALE GENOMIC DNA]</scope>
    <source>
        <strain evidence="2 3">MA4R</strain>
    </source>
</reference>
<dbReference type="EMBL" id="CP145607">
    <property type="protein sequence ID" value="WWM70320.1"/>
    <property type="molecule type" value="Genomic_DNA"/>
</dbReference>
<feature type="compositionally biased region" description="Low complexity" evidence="1">
    <location>
        <begin position="29"/>
        <end position="38"/>
    </location>
</feature>
<dbReference type="InterPro" id="IPR045510">
    <property type="entry name" value="DUF6481"/>
</dbReference>
<feature type="compositionally biased region" description="Basic and acidic residues" evidence="1">
    <location>
        <begin position="14"/>
        <end position="28"/>
    </location>
</feature>
<evidence type="ECO:0000256" key="1">
    <source>
        <dbReference type="SAM" id="MobiDB-lite"/>
    </source>
</evidence>
<feature type="region of interest" description="Disordered" evidence="1">
    <location>
        <begin position="1"/>
        <end position="43"/>
    </location>
</feature>
<feature type="compositionally biased region" description="Basic and acidic residues" evidence="1">
    <location>
        <begin position="96"/>
        <end position="108"/>
    </location>
</feature>
<protein>
    <submittedName>
        <fullName evidence="2">DUF6481 family protein</fullName>
    </submittedName>
</protein>
<dbReference type="RefSeq" id="WP_338502975.1">
    <property type="nucleotide sequence ID" value="NZ_CP145607.1"/>
</dbReference>
<gene>
    <name evidence="2" type="ORF">V6R86_06425</name>
</gene>
<feature type="region of interest" description="Disordered" evidence="1">
    <location>
        <begin position="93"/>
        <end position="115"/>
    </location>
</feature>
<accession>A0ABZ2G3G6</accession>
<name>A0ABZ2G3G6_9SPHN</name>